<reference evidence="2 3" key="1">
    <citation type="submission" date="2024-10" db="EMBL/GenBank/DDBJ databases">
        <title>The Natural Products Discovery Center: Release of the First 8490 Sequenced Strains for Exploring Actinobacteria Biosynthetic Diversity.</title>
        <authorList>
            <person name="Kalkreuter E."/>
            <person name="Kautsar S.A."/>
            <person name="Yang D."/>
            <person name="Bader C.D."/>
            <person name="Teijaro C.N."/>
            <person name="Fluegel L."/>
            <person name="Davis C.M."/>
            <person name="Simpson J.R."/>
            <person name="Lauterbach L."/>
            <person name="Steele A.D."/>
            <person name="Gui C."/>
            <person name="Meng S."/>
            <person name="Li G."/>
            <person name="Viehrig K."/>
            <person name="Ye F."/>
            <person name="Su P."/>
            <person name="Kiefer A.F."/>
            <person name="Nichols A."/>
            <person name="Cepeda A.J."/>
            <person name="Yan W."/>
            <person name="Fan B."/>
            <person name="Jiang Y."/>
            <person name="Adhikari A."/>
            <person name="Zheng C.-J."/>
            <person name="Schuster L."/>
            <person name="Cowan T.M."/>
            <person name="Smanski M.J."/>
            <person name="Chevrette M.G."/>
            <person name="De Carvalho L.P.S."/>
            <person name="Shen B."/>
        </authorList>
    </citation>
    <scope>NUCLEOTIDE SEQUENCE [LARGE SCALE GENOMIC DNA]</scope>
    <source>
        <strain evidence="2 3">NPDC048320</strain>
    </source>
</reference>
<organism evidence="2 3">
    <name type="scientific">Streptomyces cinerochromogenes</name>
    <dbReference type="NCBI Taxonomy" id="66422"/>
    <lineage>
        <taxon>Bacteria</taxon>
        <taxon>Bacillati</taxon>
        <taxon>Actinomycetota</taxon>
        <taxon>Actinomycetes</taxon>
        <taxon>Kitasatosporales</taxon>
        <taxon>Streptomycetaceae</taxon>
        <taxon>Streptomyces</taxon>
    </lineage>
</organism>
<name>A0ABW7BF38_9ACTN</name>
<gene>
    <name evidence="2" type="ORF">ACGFZB_28630</name>
</gene>
<feature type="region of interest" description="Disordered" evidence="1">
    <location>
        <begin position="27"/>
        <end position="47"/>
    </location>
</feature>
<dbReference type="RefSeq" id="WP_392820886.1">
    <property type="nucleotide sequence ID" value="NZ_JBICYV010000015.1"/>
</dbReference>
<protein>
    <recommendedName>
        <fullName evidence="4">SprT-like domain-containing protein</fullName>
    </recommendedName>
</protein>
<sequence length="209" mass="22916">MPTSPGPMLAALDALWQRLRADVSELPPIRPTVSPTKSKLDHGPQRWTRDDDGIVSGLVVTVDVLREGPEAVVEHVLHEAAHILNWTRGRPDVTMRGVYHNQTFLTAAEEVGLVWPEDARRVPGKGFNSPVLGDVARSRHATDIAAMGEVLPAILPHMELPASTWAKTRTDRLTWMCKCDPPRSFRIGRTVAAQGPILCGVCGKPFAEE</sequence>
<dbReference type="EMBL" id="JBICYV010000015">
    <property type="protein sequence ID" value="MFG3014315.1"/>
    <property type="molecule type" value="Genomic_DNA"/>
</dbReference>
<evidence type="ECO:0000313" key="2">
    <source>
        <dbReference type="EMBL" id="MFG3014315.1"/>
    </source>
</evidence>
<keyword evidence="3" id="KW-1185">Reference proteome</keyword>
<feature type="compositionally biased region" description="Basic and acidic residues" evidence="1">
    <location>
        <begin position="38"/>
        <end position="47"/>
    </location>
</feature>
<accession>A0ABW7BF38</accession>
<evidence type="ECO:0000313" key="3">
    <source>
        <dbReference type="Proteomes" id="UP001604267"/>
    </source>
</evidence>
<dbReference type="Proteomes" id="UP001604267">
    <property type="component" value="Unassembled WGS sequence"/>
</dbReference>
<comment type="caution">
    <text evidence="2">The sequence shown here is derived from an EMBL/GenBank/DDBJ whole genome shotgun (WGS) entry which is preliminary data.</text>
</comment>
<evidence type="ECO:0008006" key="4">
    <source>
        <dbReference type="Google" id="ProtNLM"/>
    </source>
</evidence>
<proteinExistence type="predicted"/>
<evidence type="ECO:0000256" key="1">
    <source>
        <dbReference type="SAM" id="MobiDB-lite"/>
    </source>
</evidence>